<evidence type="ECO:0000313" key="4">
    <source>
        <dbReference type="Proteomes" id="UP000803884"/>
    </source>
</evidence>
<dbReference type="InterPro" id="IPR012677">
    <property type="entry name" value="Nucleotide-bd_a/b_plait_sf"/>
</dbReference>
<feature type="region of interest" description="Disordered" evidence="1">
    <location>
        <begin position="472"/>
        <end position="495"/>
    </location>
</feature>
<dbReference type="PROSITE" id="PS50174">
    <property type="entry name" value="G_PATCH"/>
    <property type="match status" value="1"/>
</dbReference>
<feature type="region of interest" description="Disordered" evidence="1">
    <location>
        <begin position="1"/>
        <end position="157"/>
    </location>
</feature>
<dbReference type="InterPro" id="IPR000467">
    <property type="entry name" value="G_patch_dom"/>
</dbReference>
<dbReference type="EMBL" id="JAAQHG020000025">
    <property type="protein sequence ID" value="KAL1584550.1"/>
    <property type="molecule type" value="Genomic_DNA"/>
</dbReference>
<feature type="compositionally biased region" description="Polar residues" evidence="1">
    <location>
        <begin position="360"/>
        <end position="369"/>
    </location>
</feature>
<feature type="compositionally biased region" description="Basic residues" evidence="1">
    <location>
        <begin position="142"/>
        <end position="152"/>
    </location>
</feature>
<dbReference type="RefSeq" id="XP_069227656.1">
    <property type="nucleotide sequence ID" value="XM_069375623.1"/>
</dbReference>
<dbReference type="Pfam" id="PF01585">
    <property type="entry name" value="G-patch"/>
    <property type="match status" value="1"/>
</dbReference>
<protein>
    <recommendedName>
        <fullName evidence="2">G-patch domain-containing protein</fullName>
    </recommendedName>
</protein>
<feature type="compositionally biased region" description="Polar residues" evidence="1">
    <location>
        <begin position="96"/>
        <end position="114"/>
    </location>
</feature>
<dbReference type="InterPro" id="IPR000504">
    <property type="entry name" value="RRM_dom"/>
</dbReference>
<feature type="compositionally biased region" description="Low complexity" evidence="1">
    <location>
        <begin position="329"/>
        <end position="349"/>
    </location>
</feature>
<comment type="caution">
    <text evidence="3">The sequence shown here is derived from an EMBL/GenBank/DDBJ whole genome shotgun (WGS) entry which is preliminary data.</text>
</comment>
<dbReference type="GO" id="GO:0071011">
    <property type="term" value="C:precatalytic spliceosome"/>
    <property type="evidence" value="ECO:0007669"/>
    <property type="project" value="TreeGrafter"/>
</dbReference>
<dbReference type="Gene3D" id="3.30.70.330">
    <property type="match status" value="1"/>
</dbReference>
<dbReference type="InterPro" id="IPR035979">
    <property type="entry name" value="RBD_domain_sf"/>
</dbReference>
<dbReference type="Proteomes" id="UP000803884">
    <property type="component" value="Unassembled WGS sequence"/>
</dbReference>
<proteinExistence type="predicted"/>
<keyword evidence="4" id="KW-1185">Reference proteome</keyword>
<dbReference type="PANTHER" id="PTHR13288">
    <property type="entry name" value="SPLICING FACTOR 45 SPF45"/>
    <property type="match status" value="1"/>
</dbReference>
<evidence type="ECO:0000313" key="3">
    <source>
        <dbReference type="EMBL" id="KAL1584550.1"/>
    </source>
</evidence>
<feature type="compositionally biased region" description="Pro residues" evidence="1">
    <location>
        <begin position="314"/>
        <end position="328"/>
    </location>
</feature>
<dbReference type="SMART" id="SM00443">
    <property type="entry name" value="G_patch"/>
    <property type="match status" value="1"/>
</dbReference>
<feature type="compositionally biased region" description="Basic and acidic residues" evidence="1">
    <location>
        <begin position="35"/>
        <end position="48"/>
    </location>
</feature>
<accession>A0AB34KIG0</accession>
<feature type="compositionally biased region" description="Basic and acidic residues" evidence="1">
    <location>
        <begin position="205"/>
        <end position="215"/>
    </location>
</feature>
<dbReference type="AlphaFoldDB" id="A0AB34KIG0"/>
<dbReference type="SUPFAM" id="SSF54928">
    <property type="entry name" value="RNA-binding domain, RBD"/>
    <property type="match status" value="1"/>
</dbReference>
<feature type="compositionally biased region" description="Low complexity" evidence="1">
    <location>
        <begin position="81"/>
        <end position="95"/>
    </location>
</feature>
<organism evidence="3 4">
    <name type="scientific">Cladosporium halotolerans</name>
    <dbReference type="NCBI Taxonomy" id="1052096"/>
    <lineage>
        <taxon>Eukaryota</taxon>
        <taxon>Fungi</taxon>
        <taxon>Dikarya</taxon>
        <taxon>Ascomycota</taxon>
        <taxon>Pezizomycotina</taxon>
        <taxon>Dothideomycetes</taxon>
        <taxon>Dothideomycetidae</taxon>
        <taxon>Cladosporiales</taxon>
        <taxon>Cladosporiaceae</taxon>
        <taxon>Cladosporium</taxon>
    </lineage>
</organism>
<dbReference type="PANTHER" id="PTHR13288:SF8">
    <property type="entry name" value="SPLICING FACTOR 45"/>
    <property type="match status" value="1"/>
</dbReference>
<dbReference type="GO" id="GO:0003723">
    <property type="term" value="F:RNA binding"/>
    <property type="evidence" value="ECO:0007669"/>
    <property type="project" value="InterPro"/>
</dbReference>
<feature type="compositionally biased region" description="Acidic residues" evidence="1">
    <location>
        <begin position="120"/>
        <end position="131"/>
    </location>
</feature>
<sequence>MSDPPPAKKPSGLSLYGDLLAPKEGSVISAGPVRYDMKPKEPEPETQKKKNAAFQLAPSIKRPTQKKAKSKPVASNLGPRSSSSTGPAGASSSSPDKQSLNSTSQQPPVNQVFSYSEFVDNVDEEEDEELYADNRPKWQGRGGRKHRNKKARKEQEQDVVDWDAIYDPAKPTNIARYQGSTEQDAERAEWTDFVHYHRHLAGKNAKAEKVAEKSKPRNPMFAPPSGLSFAPPTFDDASHPAADPMDIDDEYYPPPAPVEQPGLGNRASMPSFAPATVPDDATGEDACMRRTRMSGAPPQAQQPPSRPTSAQGPPVAPSPSAPPPPAGATPPIDMAAKVAEAQARLAAAKAKIEAARMQNGKATAPSSTAPTQVSPSLPPPPPTEPSNTTSTISKAPVRYELGEEQVDALLDREEKSAQPEPPSHSQSPAPDQPRSKMPGQKGFGERMMAKMGWEKGQGLGAKGEGITTALVAQASKRKKRSDQDGGGWAAPRNMGKIVGGKKRNVQSTDDDEGQFGTISNVVKLQGMLDDLDVTYEIEEKNLLQEIGEEFSKNYGAIERLFIWRDQNGGNNEVFVKFTNQLSALKAVNGTDAMTFAGNPVVARFFNAEKFEAGEYA</sequence>
<dbReference type="Pfam" id="PF00076">
    <property type="entry name" value="RRM_1"/>
    <property type="match status" value="1"/>
</dbReference>
<dbReference type="InterPro" id="IPR040052">
    <property type="entry name" value="RBM17"/>
</dbReference>
<feature type="region of interest" description="Disordered" evidence="1">
    <location>
        <begin position="202"/>
        <end position="442"/>
    </location>
</feature>
<dbReference type="GO" id="GO:0045292">
    <property type="term" value="P:mRNA cis splicing, via spliceosome"/>
    <property type="evidence" value="ECO:0007669"/>
    <property type="project" value="InterPro"/>
</dbReference>
<name>A0AB34KIG0_9PEZI</name>
<gene>
    <name evidence="3" type="ORF">WHR41_07018</name>
</gene>
<dbReference type="GeneID" id="96008461"/>
<reference evidence="3 4" key="1">
    <citation type="journal article" date="2020" name="Microbiol. Resour. Announc.">
        <title>Draft Genome Sequence of a Cladosporium Species Isolated from the Mesophotic Ascidian Didemnum maculosum.</title>
        <authorList>
            <person name="Gioti A."/>
            <person name="Siaperas R."/>
            <person name="Nikolaivits E."/>
            <person name="Le Goff G."/>
            <person name="Ouazzani J."/>
            <person name="Kotoulas G."/>
            <person name="Topakas E."/>
        </authorList>
    </citation>
    <scope>NUCLEOTIDE SEQUENCE [LARGE SCALE GENOMIC DNA]</scope>
    <source>
        <strain evidence="3 4">TM138-S3</strain>
    </source>
</reference>
<feature type="domain" description="G-patch" evidence="2">
    <location>
        <begin position="440"/>
        <end position="491"/>
    </location>
</feature>
<evidence type="ECO:0000256" key="1">
    <source>
        <dbReference type="SAM" id="MobiDB-lite"/>
    </source>
</evidence>
<evidence type="ECO:0000259" key="2">
    <source>
        <dbReference type="PROSITE" id="PS50174"/>
    </source>
</evidence>